<dbReference type="InterPro" id="IPR042098">
    <property type="entry name" value="TauD-like_sf"/>
</dbReference>
<dbReference type="SUPFAM" id="SSF51197">
    <property type="entry name" value="Clavaminate synthase-like"/>
    <property type="match status" value="1"/>
</dbReference>
<keyword evidence="5" id="KW-0408">Iron</keyword>
<protein>
    <submittedName>
        <fullName evidence="7">Taurine dioxygenase</fullName>
        <ecNumber evidence="7">1.14.11.17</ecNumber>
    </submittedName>
</protein>
<evidence type="ECO:0000313" key="8">
    <source>
        <dbReference type="Proteomes" id="UP000694460"/>
    </source>
</evidence>
<dbReference type="RefSeq" id="WP_209916427.1">
    <property type="nucleotide sequence ID" value="NZ_JAGIOP010000002.1"/>
</dbReference>
<sequence>MSPIHVRPLRDDLSFGARVTGVTLALLEDQQVRDRLRRVFHERGMILFEEVEPDGGLQVEISKVFGPLKDHPVPSVPRAGGALHPGVIEIGQAPREGNIVEVDGKEVTSWLPWHFDHCYNNELNLAGVLRCVTGVSEGGETGFADGIHLYKTLSPKLRRQIEDRNILYSLNLRFAEMRFGLADGFREIQPHVRLQATIDYGKNLPRAIHPAVWMRDTGEKVLHISPWMAEGIEGDETSDGDELLEAVCREMLAGLTPYFHKWRPTDMVIWDNLRMLHAVSGHDPDEPRTMHRTTIQGDYGLGYFEGNVQGDKILEMTV</sequence>
<evidence type="ECO:0000256" key="1">
    <source>
        <dbReference type="ARBA" id="ARBA00005896"/>
    </source>
</evidence>
<evidence type="ECO:0000313" key="7">
    <source>
        <dbReference type="EMBL" id="MBP2452314.1"/>
    </source>
</evidence>
<dbReference type="PANTHER" id="PTHR30468:SF1">
    <property type="entry name" value="ALPHA-KETOGLUTARATE-DEPENDENT SULFONATE DIOXYGENASE"/>
    <property type="match status" value="1"/>
</dbReference>
<proteinExistence type="inferred from homology"/>
<dbReference type="EC" id="1.14.11.17" evidence="7"/>
<keyword evidence="3 7" id="KW-0223">Dioxygenase</keyword>
<dbReference type="GO" id="GO:0000908">
    <property type="term" value="F:taurine dioxygenase activity"/>
    <property type="evidence" value="ECO:0007669"/>
    <property type="project" value="UniProtKB-EC"/>
</dbReference>
<keyword evidence="4 7" id="KW-0560">Oxidoreductase</keyword>
<evidence type="ECO:0000256" key="2">
    <source>
        <dbReference type="ARBA" id="ARBA00022723"/>
    </source>
</evidence>
<evidence type="ECO:0000256" key="5">
    <source>
        <dbReference type="ARBA" id="ARBA00023004"/>
    </source>
</evidence>
<comment type="caution">
    <text evidence="7">The sequence shown here is derived from an EMBL/GenBank/DDBJ whole genome shotgun (WGS) entry which is preliminary data.</text>
</comment>
<dbReference type="InterPro" id="IPR051323">
    <property type="entry name" value="AtsK-like"/>
</dbReference>
<accession>A0ABS4ZS58</accession>
<dbReference type="Pfam" id="PF02668">
    <property type="entry name" value="TauD"/>
    <property type="match status" value="1"/>
</dbReference>
<keyword evidence="2" id="KW-0479">Metal-binding</keyword>
<keyword evidence="8" id="KW-1185">Reference proteome</keyword>
<dbReference type="InterPro" id="IPR003819">
    <property type="entry name" value="TauD/TfdA-like"/>
</dbReference>
<organism evidence="7 8">
    <name type="scientific">Mycolicibacterium lutetiense</name>
    <dbReference type="NCBI Taxonomy" id="1641992"/>
    <lineage>
        <taxon>Bacteria</taxon>
        <taxon>Bacillati</taxon>
        <taxon>Actinomycetota</taxon>
        <taxon>Actinomycetes</taxon>
        <taxon>Mycobacteriales</taxon>
        <taxon>Mycobacteriaceae</taxon>
        <taxon>Mycolicibacterium</taxon>
    </lineage>
</organism>
<gene>
    <name evidence="7" type="ORF">JOF57_002227</name>
</gene>
<dbReference type="EMBL" id="JAGIOP010000002">
    <property type="protein sequence ID" value="MBP2452314.1"/>
    <property type="molecule type" value="Genomic_DNA"/>
</dbReference>
<reference evidence="7 8" key="1">
    <citation type="submission" date="2021-03" db="EMBL/GenBank/DDBJ databases">
        <title>Sequencing the genomes of 1000 actinobacteria strains.</title>
        <authorList>
            <person name="Klenk H.-P."/>
        </authorList>
    </citation>
    <scope>NUCLEOTIDE SEQUENCE [LARGE SCALE GENOMIC DNA]</scope>
    <source>
        <strain evidence="7 8">DSM 46713</strain>
    </source>
</reference>
<name>A0ABS4ZS58_9MYCO</name>
<dbReference type="PANTHER" id="PTHR30468">
    <property type="entry name" value="ALPHA-KETOGLUTARATE-DEPENDENT SULFONATE DIOXYGENASE"/>
    <property type="match status" value="1"/>
</dbReference>
<evidence type="ECO:0000256" key="4">
    <source>
        <dbReference type="ARBA" id="ARBA00023002"/>
    </source>
</evidence>
<comment type="similarity">
    <text evidence="1">Belongs to the TfdA dioxygenase family.</text>
</comment>
<evidence type="ECO:0000256" key="3">
    <source>
        <dbReference type="ARBA" id="ARBA00022964"/>
    </source>
</evidence>
<dbReference type="Proteomes" id="UP000694460">
    <property type="component" value="Unassembled WGS sequence"/>
</dbReference>
<dbReference type="Gene3D" id="3.60.130.10">
    <property type="entry name" value="Clavaminate synthase-like"/>
    <property type="match status" value="1"/>
</dbReference>
<evidence type="ECO:0000259" key="6">
    <source>
        <dbReference type="Pfam" id="PF02668"/>
    </source>
</evidence>
<feature type="domain" description="TauD/TfdA-like" evidence="6">
    <location>
        <begin position="6"/>
        <end position="294"/>
    </location>
</feature>